<name>A0A140LCN5_9FIRM</name>
<evidence type="ECO:0000313" key="3">
    <source>
        <dbReference type="Proteomes" id="UP000070456"/>
    </source>
</evidence>
<evidence type="ECO:0000313" key="2">
    <source>
        <dbReference type="EMBL" id="KXG78310.1"/>
    </source>
</evidence>
<dbReference type="STRING" id="520762.AN619_02850"/>
<evidence type="ECO:0000256" key="1">
    <source>
        <dbReference type="SAM" id="Phobius"/>
    </source>
</evidence>
<sequence length="31" mass="3565">MDKLQIVLAILGIIYLALQIVDKVLEIRKKL</sequence>
<keyword evidence="3" id="KW-1185">Reference proteome</keyword>
<dbReference type="EMBL" id="LOEE01000006">
    <property type="protein sequence ID" value="KXG78310.1"/>
    <property type="molecule type" value="Genomic_DNA"/>
</dbReference>
<gene>
    <name evidence="2" type="ORF">AN619_02850</name>
</gene>
<keyword evidence="1" id="KW-1133">Transmembrane helix</keyword>
<proteinExistence type="predicted"/>
<comment type="caution">
    <text evidence="2">The sequence shown here is derived from an EMBL/GenBank/DDBJ whole genome shotgun (WGS) entry which is preliminary data.</text>
</comment>
<dbReference type="AlphaFoldDB" id="A0A140LCN5"/>
<accession>A0A140LCN5</accession>
<keyword evidence="1" id="KW-0472">Membrane</keyword>
<protein>
    <submittedName>
        <fullName evidence="2">Uncharacterized protein</fullName>
    </submittedName>
</protein>
<feature type="transmembrane region" description="Helical" evidence="1">
    <location>
        <begin position="6"/>
        <end position="25"/>
    </location>
</feature>
<reference evidence="2 3" key="1">
    <citation type="submission" date="2015-12" db="EMBL/GenBank/DDBJ databases">
        <title>Draft genome sequence of the thermoanaerobe Thermotalea metallivorans, an isolate from the runoff channel of the Great Artesian Basin, Australia.</title>
        <authorList>
            <person name="Patel B.K."/>
        </authorList>
    </citation>
    <scope>NUCLEOTIDE SEQUENCE [LARGE SCALE GENOMIC DNA]</scope>
    <source>
        <strain evidence="2 3">B2-1</strain>
    </source>
</reference>
<dbReference type="Proteomes" id="UP000070456">
    <property type="component" value="Unassembled WGS sequence"/>
</dbReference>
<keyword evidence="1" id="KW-0812">Transmembrane</keyword>
<organism evidence="2 3">
    <name type="scientific">Thermotalea metallivorans</name>
    <dbReference type="NCBI Taxonomy" id="520762"/>
    <lineage>
        <taxon>Bacteria</taxon>
        <taxon>Bacillati</taxon>
        <taxon>Bacillota</taxon>
        <taxon>Clostridia</taxon>
        <taxon>Peptostreptococcales</taxon>
        <taxon>Thermotaleaceae</taxon>
        <taxon>Thermotalea</taxon>
    </lineage>
</organism>